<dbReference type="InterPro" id="IPR003812">
    <property type="entry name" value="Fido"/>
</dbReference>
<evidence type="ECO:0000256" key="2">
    <source>
        <dbReference type="PIRSR" id="PIRSR640198-2"/>
    </source>
</evidence>
<dbReference type="AlphaFoldDB" id="A0A5P8E9C1"/>
<dbReference type="Proteomes" id="UP000249375">
    <property type="component" value="Chromosome"/>
</dbReference>
<dbReference type="EMBL" id="CP033459">
    <property type="protein sequence ID" value="QFQ13544.1"/>
    <property type="molecule type" value="Genomic_DNA"/>
</dbReference>
<dbReference type="PANTHER" id="PTHR13504">
    <property type="entry name" value="FIDO DOMAIN-CONTAINING PROTEIN DDB_G0283145"/>
    <property type="match status" value="1"/>
</dbReference>
<keyword evidence="2" id="KW-0547">Nucleotide-binding</keyword>
<feature type="site" description="Important for autoinhibition of adenylyltransferase activity" evidence="3">
    <location>
        <position position="41"/>
    </location>
</feature>
<dbReference type="PROSITE" id="PS51459">
    <property type="entry name" value="FIDO"/>
    <property type="match status" value="1"/>
</dbReference>
<dbReference type="Gene3D" id="1.10.3290.10">
    <property type="entry name" value="Fido-like domain"/>
    <property type="match status" value="1"/>
</dbReference>
<accession>A0A5P8E9C1</accession>
<feature type="active site" evidence="1">
    <location>
        <position position="189"/>
    </location>
</feature>
<dbReference type="PANTHER" id="PTHR13504:SF38">
    <property type="entry name" value="FIDO DOMAIN-CONTAINING PROTEIN"/>
    <property type="match status" value="1"/>
</dbReference>
<reference evidence="5 6" key="1">
    <citation type="submission" date="2018-11" db="EMBL/GenBank/DDBJ databases">
        <authorList>
            <person name="Na S.W."/>
            <person name="Baik M."/>
        </authorList>
    </citation>
    <scope>NUCLEOTIDE SEQUENCE [LARGE SCALE GENOMIC DNA]</scope>
    <source>
        <strain evidence="5 6">E39</strain>
    </source>
</reference>
<dbReference type="RefSeq" id="WP_111898779.1">
    <property type="nucleotide sequence ID" value="NZ_CP033459.1"/>
</dbReference>
<dbReference type="GO" id="GO:0005524">
    <property type="term" value="F:ATP binding"/>
    <property type="evidence" value="ECO:0007669"/>
    <property type="project" value="UniProtKB-KW"/>
</dbReference>
<evidence type="ECO:0000313" key="6">
    <source>
        <dbReference type="Proteomes" id="UP000249375"/>
    </source>
</evidence>
<evidence type="ECO:0000313" key="5">
    <source>
        <dbReference type="EMBL" id="QFQ13544.1"/>
    </source>
</evidence>
<dbReference type="KEGG" id="alq:C7Y71_011305"/>
<evidence type="ECO:0000256" key="1">
    <source>
        <dbReference type="PIRSR" id="PIRSR640198-1"/>
    </source>
</evidence>
<dbReference type="Pfam" id="PF02661">
    <property type="entry name" value="Fic"/>
    <property type="match status" value="1"/>
</dbReference>
<proteinExistence type="predicted"/>
<organism evidence="5 6">
    <name type="scientific">Pseudoprevotella muciniphila</name>
    <dbReference type="NCBI Taxonomy" id="2133944"/>
    <lineage>
        <taxon>Bacteria</taxon>
        <taxon>Pseudomonadati</taxon>
        <taxon>Bacteroidota</taxon>
        <taxon>Bacteroidia</taxon>
        <taxon>Bacteroidales</taxon>
        <taxon>Prevotellaceae</taxon>
        <taxon>Pseudoprevotella</taxon>
    </lineage>
</organism>
<gene>
    <name evidence="5" type="ORF">C7Y71_011305</name>
</gene>
<evidence type="ECO:0000256" key="3">
    <source>
        <dbReference type="PIRSR" id="PIRSR640198-3"/>
    </source>
</evidence>
<dbReference type="SUPFAM" id="SSF140931">
    <property type="entry name" value="Fic-like"/>
    <property type="match status" value="1"/>
</dbReference>
<keyword evidence="2" id="KW-0067">ATP-binding</keyword>
<dbReference type="InterPro" id="IPR036597">
    <property type="entry name" value="Fido-like_dom_sf"/>
</dbReference>
<protein>
    <submittedName>
        <fullName evidence="5">Fic family protein</fullName>
    </submittedName>
</protein>
<keyword evidence="6" id="KW-1185">Reference proteome</keyword>
<feature type="binding site" evidence="2">
    <location>
        <begin position="193"/>
        <end position="200"/>
    </location>
    <ligand>
        <name>ATP</name>
        <dbReference type="ChEBI" id="CHEBI:30616"/>
    </ligand>
</feature>
<evidence type="ECO:0000259" key="4">
    <source>
        <dbReference type="PROSITE" id="PS51459"/>
    </source>
</evidence>
<name>A0A5P8E9C1_9BACT</name>
<sequence length="455" mass="53282">MTKIEALYNEWKSLQPIREEDANRLHQKFMLEFNYNSNHLEGNTLTYGQTELLLLFGKVVDAANMKDLEDMKASNVGLKMMEKQASSEYPLTETFIRQLHKTILREDYKVYKNLPGGQSFSYTVHAGVYKTRPNSVITQTGERFEYASPEETPSLMTDLINWYREAEESGKYTLAEMCALFHYRYIRIHPFEDGNGRIARLLVNYILAKHDYPMIVVKSSDKENYLNALSTCDGFVGTAPSEGAQATIEQIRPFVSYIEMCMERSLNTCIRAAKGQSIEEDEDFIKELKILERQKKQDFATEQSQTRFSEEEVWNVLEFVYFPLVEKFEKAIKAVNEVFHFTQSIRSNYLSKTQDYKEGLQVNNVQRKTTDPQLLEYVKNSKSMWYVCEIINPMHPKHNQLNFKKKFYVTFFEDHYFVDGILNKNFAYGAYPTTEERKAIVRQFKDDLLDTLKKL</sequence>
<dbReference type="OrthoDB" id="9814400at2"/>
<feature type="domain" description="Fido" evidence="4">
    <location>
        <begin position="91"/>
        <end position="260"/>
    </location>
</feature>
<dbReference type="InterPro" id="IPR040198">
    <property type="entry name" value="Fido_containing"/>
</dbReference>